<evidence type="ECO:0000313" key="1">
    <source>
        <dbReference type="Proteomes" id="UP000887579"/>
    </source>
</evidence>
<dbReference type="WBParaSite" id="ES5_v2.g20143.t1">
    <property type="protein sequence ID" value="ES5_v2.g20143.t1"/>
    <property type="gene ID" value="ES5_v2.g20143"/>
</dbReference>
<proteinExistence type="predicted"/>
<name>A0AC34FRW7_9BILA</name>
<reference evidence="2" key="1">
    <citation type="submission" date="2022-11" db="UniProtKB">
        <authorList>
            <consortium name="WormBaseParasite"/>
        </authorList>
    </citation>
    <scope>IDENTIFICATION</scope>
</reference>
<accession>A0AC34FRW7</accession>
<dbReference type="Proteomes" id="UP000887579">
    <property type="component" value="Unplaced"/>
</dbReference>
<evidence type="ECO:0000313" key="2">
    <source>
        <dbReference type="WBParaSite" id="ES5_v2.g20143.t1"/>
    </source>
</evidence>
<protein>
    <submittedName>
        <fullName evidence="2">Uncharacterized protein</fullName>
    </submittedName>
</protein>
<sequence length="89" mass="9604">MYYCSFKVHMSQTEFRFLKIYLTTKSFSFLAAVDPNTIPSIPSVPSTNNDAAGAGATGGGSNDAAPKTNLAEPVLEKTQEQKTADEKKK</sequence>
<organism evidence="1 2">
    <name type="scientific">Panagrolaimus sp. ES5</name>
    <dbReference type="NCBI Taxonomy" id="591445"/>
    <lineage>
        <taxon>Eukaryota</taxon>
        <taxon>Metazoa</taxon>
        <taxon>Ecdysozoa</taxon>
        <taxon>Nematoda</taxon>
        <taxon>Chromadorea</taxon>
        <taxon>Rhabditida</taxon>
        <taxon>Tylenchina</taxon>
        <taxon>Panagrolaimomorpha</taxon>
        <taxon>Panagrolaimoidea</taxon>
        <taxon>Panagrolaimidae</taxon>
        <taxon>Panagrolaimus</taxon>
    </lineage>
</organism>